<feature type="repeat" description="PPR" evidence="3">
    <location>
        <begin position="50"/>
        <end position="84"/>
    </location>
</feature>
<evidence type="ECO:0000256" key="3">
    <source>
        <dbReference type="PROSITE-ProRule" id="PRU00708"/>
    </source>
</evidence>
<dbReference type="InterPro" id="IPR011990">
    <property type="entry name" value="TPR-like_helical_dom_sf"/>
</dbReference>
<dbReference type="SUPFAM" id="SSF48452">
    <property type="entry name" value="TPR-like"/>
    <property type="match status" value="1"/>
</dbReference>
<organism evidence="4 5">
    <name type="scientific">Colocasia esculenta</name>
    <name type="common">Wild taro</name>
    <name type="synonym">Arum esculentum</name>
    <dbReference type="NCBI Taxonomy" id="4460"/>
    <lineage>
        <taxon>Eukaryota</taxon>
        <taxon>Viridiplantae</taxon>
        <taxon>Streptophyta</taxon>
        <taxon>Embryophyta</taxon>
        <taxon>Tracheophyta</taxon>
        <taxon>Spermatophyta</taxon>
        <taxon>Magnoliopsida</taxon>
        <taxon>Liliopsida</taxon>
        <taxon>Araceae</taxon>
        <taxon>Aroideae</taxon>
        <taxon>Colocasieae</taxon>
        <taxon>Colocasia</taxon>
    </lineage>
</organism>
<dbReference type="GO" id="GO:0003729">
    <property type="term" value="F:mRNA binding"/>
    <property type="evidence" value="ECO:0007669"/>
    <property type="project" value="UniProtKB-ARBA"/>
</dbReference>
<feature type="repeat" description="PPR" evidence="3">
    <location>
        <begin position="259"/>
        <end position="293"/>
    </location>
</feature>
<dbReference type="Proteomes" id="UP000652761">
    <property type="component" value="Unassembled WGS sequence"/>
</dbReference>
<dbReference type="FunFam" id="1.25.40.10:FF:000651">
    <property type="entry name" value="Pentatricopeptide repeat-containing protein mitochondrial"/>
    <property type="match status" value="1"/>
</dbReference>
<comment type="similarity">
    <text evidence="1">Belongs to the PPR family. P subfamily.</text>
</comment>
<evidence type="ECO:0000256" key="2">
    <source>
        <dbReference type="ARBA" id="ARBA00022737"/>
    </source>
</evidence>
<dbReference type="AlphaFoldDB" id="A0A843WGH9"/>
<dbReference type="GO" id="GO:0005739">
    <property type="term" value="C:mitochondrion"/>
    <property type="evidence" value="ECO:0007669"/>
    <property type="project" value="TreeGrafter"/>
</dbReference>
<name>A0A843WGH9_COLES</name>
<dbReference type="OrthoDB" id="1908178at2759"/>
<evidence type="ECO:0000313" key="4">
    <source>
        <dbReference type="EMBL" id="MQM09442.1"/>
    </source>
</evidence>
<dbReference type="EMBL" id="NMUH01004376">
    <property type="protein sequence ID" value="MQM09442.1"/>
    <property type="molecule type" value="Genomic_DNA"/>
</dbReference>
<dbReference type="PANTHER" id="PTHR45717">
    <property type="entry name" value="OS12G0527900 PROTEIN"/>
    <property type="match status" value="1"/>
</dbReference>
<feature type="repeat" description="PPR" evidence="3">
    <location>
        <begin position="119"/>
        <end position="153"/>
    </location>
</feature>
<proteinExistence type="inferred from homology"/>
<gene>
    <name evidence="4" type="ORF">Taro_042310</name>
</gene>
<dbReference type="InterPro" id="IPR002885">
    <property type="entry name" value="PPR_rpt"/>
</dbReference>
<evidence type="ECO:0000256" key="1">
    <source>
        <dbReference type="ARBA" id="ARBA00007626"/>
    </source>
</evidence>
<evidence type="ECO:0000313" key="5">
    <source>
        <dbReference type="Proteomes" id="UP000652761"/>
    </source>
</evidence>
<dbReference type="Pfam" id="PF13041">
    <property type="entry name" value="PPR_2"/>
    <property type="match status" value="1"/>
</dbReference>
<dbReference type="Gene3D" id="1.25.40.10">
    <property type="entry name" value="Tetratricopeptide repeat domain"/>
    <property type="match status" value="4"/>
</dbReference>
<comment type="caution">
    <text evidence="4">The sequence shown here is derived from an EMBL/GenBank/DDBJ whole genome shotgun (WGS) entry which is preliminary data.</text>
</comment>
<dbReference type="PROSITE" id="PS51375">
    <property type="entry name" value="PPR"/>
    <property type="match status" value="3"/>
</dbReference>
<dbReference type="Pfam" id="PF01535">
    <property type="entry name" value="PPR"/>
    <property type="match status" value="4"/>
</dbReference>
<keyword evidence="5" id="KW-1185">Reference proteome</keyword>
<accession>A0A843WGH9</accession>
<evidence type="ECO:0008006" key="6">
    <source>
        <dbReference type="Google" id="ProtNLM"/>
    </source>
</evidence>
<reference evidence="4" key="1">
    <citation type="submission" date="2017-07" db="EMBL/GenBank/DDBJ databases">
        <title>Taro Niue Genome Assembly and Annotation.</title>
        <authorList>
            <person name="Atibalentja N."/>
            <person name="Keating K."/>
            <person name="Fields C.J."/>
        </authorList>
    </citation>
    <scope>NUCLEOTIDE SEQUENCE</scope>
    <source>
        <strain evidence="4">Niue_2</strain>
        <tissue evidence="4">Leaf</tissue>
    </source>
</reference>
<dbReference type="PANTHER" id="PTHR45717:SF45">
    <property type="entry name" value="OS12G0527900 PROTEIN"/>
    <property type="match status" value="1"/>
</dbReference>
<protein>
    <recommendedName>
        <fullName evidence="6">Pentatricopeptide repeat-containing protein</fullName>
    </recommendedName>
</protein>
<keyword evidence="2" id="KW-0677">Repeat</keyword>
<dbReference type="NCBIfam" id="TIGR00756">
    <property type="entry name" value="PPR"/>
    <property type="match status" value="3"/>
</dbReference>
<sequence>MHKICEWMTIQRDIKLLPGDYAVHLDLVAKVRGLASAEKFFEDMPERMKGQSTCTALLHAYVQNNLITKAESVFREMSDHSLLRCALPYNHVLQLYIKNGQLDKVPEMVCELKKNTSPDLFTYNLWLSACASGDDPESAEKVFSEMKHRKITADWITYGTLAKIYIRGVLYEKARLALREMEDNVYKKDRIAYCSLISLHTSLSDKDSVCRIWEKLKSTFRKMNDAEFTCIISSLAKLGADEEAERIYEEWESVSGTGDSRIPNKLLELYIRNGMMEKAKAFLRRLVQKGIKPSYTTWYIMAWGYLGERKMDKVLECLQKALSRLKKWEPDDGLVNAVFDNLELLGDVEGAEQFLVMLRSTGHVTTQIYNALLRTYAKAGKMPLIVLERMKKDNVQLDEETQDLIQATRHWDIVVKVTKAQAPRVTPNLG</sequence>